<dbReference type="Pfam" id="PF25909">
    <property type="entry name" value="zf-C2H2_AHC1"/>
    <property type="match status" value="1"/>
</dbReference>
<organism evidence="3 4">
    <name type="scientific">Piedraia hortae CBS 480.64</name>
    <dbReference type="NCBI Taxonomy" id="1314780"/>
    <lineage>
        <taxon>Eukaryota</taxon>
        <taxon>Fungi</taxon>
        <taxon>Dikarya</taxon>
        <taxon>Ascomycota</taxon>
        <taxon>Pezizomycotina</taxon>
        <taxon>Dothideomycetes</taxon>
        <taxon>Dothideomycetidae</taxon>
        <taxon>Capnodiales</taxon>
        <taxon>Piedraiaceae</taxon>
        <taxon>Piedraia</taxon>
    </lineage>
</organism>
<reference evidence="3" key="1">
    <citation type="journal article" date="2020" name="Stud. Mycol.">
        <title>101 Dothideomycetes genomes: a test case for predicting lifestyles and emergence of pathogens.</title>
        <authorList>
            <person name="Haridas S."/>
            <person name="Albert R."/>
            <person name="Binder M."/>
            <person name="Bloem J."/>
            <person name="Labutti K."/>
            <person name="Salamov A."/>
            <person name="Andreopoulos B."/>
            <person name="Baker S."/>
            <person name="Barry K."/>
            <person name="Bills G."/>
            <person name="Bluhm B."/>
            <person name="Cannon C."/>
            <person name="Castanera R."/>
            <person name="Culley D."/>
            <person name="Daum C."/>
            <person name="Ezra D."/>
            <person name="Gonzalez J."/>
            <person name="Henrissat B."/>
            <person name="Kuo A."/>
            <person name="Liang C."/>
            <person name="Lipzen A."/>
            <person name="Lutzoni F."/>
            <person name="Magnuson J."/>
            <person name="Mondo S."/>
            <person name="Nolan M."/>
            <person name="Ohm R."/>
            <person name="Pangilinan J."/>
            <person name="Park H.-J."/>
            <person name="Ramirez L."/>
            <person name="Alfaro M."/>
            <person name="Sun H."/>
            <person name="Tritt A."/>
            <person name="Yoshinaga Y."/>
            <person name="Zwiers L.-H."/>
            <person name="Turgeon B."/>
            <person name="Goodwin S."/>
            <person name="Spatafora J."/>
            <person name="Crous P."/>
            <person name="Grigoriev I."/>
        </authorList>
    </citation>
    <scope>NUCLEOTIDE SEQUENCE</scope>
    <source>
        <strain evidence="3">CBS 480.64</strain>
    </source>
</reference>
<feature type="region of interest" description="Disordered" evidence="1">
    <location>
        <begin position="470"/>
        <end position="493"/>
    </location>
</feature>
<sequence>MEHKFGLPQYNNGFQIGKHGLGPFDTKRFDLDMSSKAKRKLPDEFSESPISKRPYVPPIKLEFQPSHGPVAGLLTPLSAATNHAGHLTHFDNLALAQIIENEFNWQILHKHNELRLIEQELAKCQVALEQLRRCELVPFPGTQGLSMAVTKGLGPWVIPSSGQPRPSHPPPWGVTDGPYSRHYQQWLLPDARFDSTVATVGPADDLGTVPARSTRNAAASRRLNPATHMPMTAKVGDVSGNKVSPLILRRSTDGKFVKLMCNHCDRSNFSNIQGFLNHCRLAHKVDYKSHDAAAVDCGLVVDEGEAARLRLLASMTPKEATSRSAAATSRVHPLNLPTARTNISPAVQAMGSTQAPRLSAFLAKRGFSANLDDAINHAKYREPSEAASPVQPSPTTFSAAGLVSRRQYSPPASTTMVSPDQSPHTADSYPGLVSDREDDDHGSGSEYEAPMAEAPSVAVRRTCVGSMELTEEHVEQEDGVMIRRSSLGDSLHH</sequence>
<dbReference type="AlphaFoldDB" id="A0A6A7C9C3"/>
<feature type="compositionally biased region" description="Polar residues" evidence="1">
    <location>
        <begin position="406"/>
        <end position="425"/>
    </location>
</feature>
<dbReference type="Proteomes" id="UP000799421">
    <property type="component" value="Unassembled WGS sequence"/>
</dbReference>
<evidence type="ECO:0000313" key="3">
    <source>
        <dbReference type="EMBL" id="KAF2864156.1"/>
    </source>
</evidence>
<evidence type="ECO:0000256" key="1">
    <source>
        <dbReference type="SAM" id="MobiDB-lite"/>
    </source>
</evidence>
<feature type="region of interest" description="Disordered" evidence="1">
    <location>
        <begin position="382"/>
        <end position="455"/>
    </location>
</feature>
<dbReference type="OrthoDB" id="5355528at2759"/>
<accession>A0A6A7C9C3</accession>
<evidence type="ECO:0000313" key="4">
    <source>
        <dbReference type="Proteomes" id="UP000799421"/>
    </source>
</evidence>
<name>A0A6A7C9C3_9PEZI</name>
<dbReference type="InterPro" id="IPR058706">
    <property type="entry name" value="zf-C2H2_AHC1-like"/>
</dbReference>
<keyword evidence="4" id="KW-1185">Reference proteome</keyword>
<dbReference type="EMBL" id="MU005958">
    <property type="protein sequence ID" value="KAF2864156.1"/>
    <property type="molecule type" value="Genomic_DNA"/>
</dbReference>
<gene>
    <name evidence="3" type="ORF">K470DRAFT_254486</name>
</gene>
<proteinExistence type="predicted"/>
<feature type="domain" description="AHC1-like C2H2 zinc-finger" evidence="2">
    <location>
        <begin position="247"/>
        <end position="298"/>
    </location>
</feature>
<evidence type="ECO:0000259" key="2">
    <source>
        <dbReference type="Pfam" id="PF25909"/>
    </source>
</evidence>
<protein>
    <recommendedName>
        <fullName evidence="2">AHC1-like C2H2 zinc-finger domain-containing protein</fullName>
    </recommendedName>
</protein>